<feature type="region of interest" description="Disordered" evidence="2">
    <location>
        <begin position="19"/>
        <end position="52"/>
    </location>
</feature>
<keyword evidence="4" id="KW-1185">Reference proteome</keyword>
<organism evidence="3 4">
    <name type="scientific">Pyxicephalus adspersus</name>
    <name type="common">African bullfrog</name>
    <dbReference type="NCBI Taxonomy" id="30357"/>
    <lineage>
        <taxon>Eukaryota</taxon>
        <taxon>Metazoa</taxon>
        <taxon>Chordata</taxon>
        <taxon>Craniata</taxon>
        <taxon>Vertebrata</taxon>
        <taxon>Euteleostomi</taxon>
        <taxon>Amphibia</taxon>
        <taxon>Batrachia</taxon>
        <taxon>Anura</taxon>
        <taxon>Neobatrachia</taxon>
        <taxon>Ranoidea</taxon>
        <taxon>Pyxicephalidae</taxon>
        <taxon>Pyxicephalinae</taxon>
        <taxon>Pyxicephalus</taxon>
    </lineage>
</organism>
<protein>
    <recommendedName>
        <fullName evidence="5">Coiled-coil domain-containing protein 12</fullName>
    </recommendedName>
</protein>
<feature type="coiled-coil region" evidence="1">
    <location>
        <begin position="108"/>
        <end position="151"/>
    </location>
</feature>
<reference evidence="3" key="1">
    <citation type="thesis" date="2020" institute="ProQuest LLC" country="789 East Eisenhower Parkway, Ann Arbor, MI, USA">
        <title>Comparative Genomics and Chromosome Evolution.</title>
        <authorList>
            <person name="Mudd A.B."/>
        </authorList>
    </citation>
    <scope>NUCLEOTIDE SEQUENCE</scope>
    <source>
        <strain evidence="3">1538</strain>
        <tissue evidence="3">Blood</tissue>
    </source>
</reference>
<dbReference type="PANTHER" id="PTHR31551">
    <property type="entry name" value="PRE-MRNA-SPLICING FACTOR CWF18"/>
    <property type="match status" value="1"/>
</dbReference>
<dbReference type="EMBL" id="DYDO01000005">
    <property type="protein sequence ID" value="DBA25343.1"/>
    <property type="molecule type" value="Genomic_DNA"/>
</dbReference>
<evidence type="ECO:0008006" key="5">
    <source>
        <dbReference type="Google" id="ProtNLM"/>
    </source>
</evidence>
<evidence type="ECO:0000313" key="3">
    <source>
        <dbReference type="EMBL" id="DBA25343.1"/>
    </source>
</evidence>
<evidence type="ECO:0000256" key="2">
    <source>
        <dbReference type="SAM" id="MobiDB-lite"/>
    </source>
</evidence>
<dbReference type="GO" id="GO:0005684">
    <property type="term" value="C:U2-type spliceosomal complex"/>
    <property type="evidence" value="ECO:0007669"/>
    <property type="project" value="TreeGrafter"/>
</dbReference>
<evidence type="ECO:0000256" key="1">
    <source>
        <dbReference type="SAM" id="Coils"/>
    </source>
</evidence>
<dbReference type="Pfam" id="PF08315">
    <property type="entry name" value="cwf18"/>
    <property type="match status" value="1"/>
</dbReference>
<dbReference type="PANTHER" id="PTHR31551:SF1">
    <property type="entry name" value="COILED-COIL DOMAIN-CONTAINING PROTEIN 12"/>
    <property type="match status" value="1"/>
</dbReference>
<accession>A0AAV3ATJ4</accession>
<feature type="compositionally biased region" description="Basic and acidic residues" evidence="2">
    <location>
        <begin position="27"/>
        <end position="50"/>
    </location>
</feature>
<keyword evidence="1" id="KW-0175">Coiled coil</keyword>
<dbReference type="AlphaFoldDB" id="A0AAV3ATJ4"/>
<gene>
    <name evidence="3" type="ORF">GDO54_012882</name>
</gene>
<comment type="caution">
    <text evidence="3">The sequence shown here is derived from an EMBL/GenBank/DDBJ whole genome shotgun (WGS) entry which is preliminary data.</text>
</comment>
<evidence type="ECO:0000313" key="4">
    <source>
        <dbReference type="Proteomes" id="UP001181693"/>
    </source>
</evidence>
<proteinExistence type="predicted"/>
<name>A0AAV3ATJ4_PYXAD</name>
<sequence>MEGSVGTLEEEALKRKERLLQLRKKRTREDGGAGEKPPGGEEERHRELKLRNYTPQDEVLKTRQVAPAKPISVEEKVKEQLEAAKPEPIIEEVDLTNLAPRKPDWDLKRDVAKKLEKLEKRTQRAIAELIRERLKGQEENLAMAVESAKQEDEDSD</sequence>
<dbReference type="GO" id="GO:0071014">
    <property type="term" value="C:post-mRNA release spliceosomal complex"/>
    <property type="evidence" value="ECO:0007669"/>
    <property type="project" value="TreeGrafter"/>
</dbReference>
<dbReference type="InterPro" id="IPR013169">
    <property type="entry name" value="mRNA_splic_Cwf18-like"/>
</dbReference>
<dbReference type="Proteomes" id="UP001181693">
    <property type="component" value="Unassembled WGS sequence"/>
</dbReference>